<accession>A0AAV7KW64</accession>
<dbReference type="Proteomes" id="UP001066276">
    <property type="component" value="Chromosome 12"/>
</dbReference>
<keyword evidence="2" id="KW-1185">Reference proteome</keyword>
<name>A0AAV7KW64_PLEWA</name>
<dbReference type="AlphaFoldDB" id="A0AAV7KW64"/>
<evidence type="ECO:0000313" key="2">
    <source>
        <dbReference type="Proteomes" id="UP001066276"/>
    </source>
</evidence>
<comment type="caution">
    <text evidence="1">The sequence shown here is derived from an EMBL/GenBank/DDBJ whole genome shotgun (WGS) entry which is preliminary data.</text>
</comment>
<dbReference type="EMBL" id="JANPWB010000016">
    <property type="protein sequence ID" value="KAJ1082779.1"/>
    <property type="molecule type" value="Genomic_DNA"/>
</dbReference>
<evidence type="ECO:0000313" key="1">
    <source>
        <dbReference type="EMBL" id="KAJ1082779.1"/>
    </source>
</evidence>
<organism evidence="1 2">
    <name type="scientific">Pleurodeles waltl</name>
    <name type="common">Iberian ribbed newt</name>
    <dbReference type="NCBI Taxonomy" id="8319"/>
    <lineage>
        <taxon>Eukaryota</taxon>
        <taxon>Metazoa</taxon>
        <taxon>Chordata</taxon>
        <taxon>Craniata</taxon>
        <taxon>Vertebrata</taxon>
        <taxon>Euteleostomi</taxon>
        <taxon>Amphibia</taxon>
        <taxon>Batrachia</taxon>
        <taxon>Caudata</taxon>
        <taxon>Salamandroidea</taxon>
        <taxon>Salamandridae</taxon>
        <taxon>Pleurodelinae</taxon>
        <taxon>Pleurodeles</taxon>
    </lineage>
</organism>
<reference evidence="1" key="1">
    <citation type="journal article" date="2022" name="bioRxiv">
        <title>Sequencing and chromosome-scale assembly of the giantPleurodeles waltlgenome.</title>
        <authorList>
            <person name="Brown T."/>
            <person name="Elewa A."/>
            <person name="Iarovenko S."/>
            <person name="Subramanian E."/>
            <person name="Araus A.J."/>
            <person name="Petzold A."/>
            <person name="Susuki M."/>
            <person name="Suzuki K.-i.T."/>
            <person name="Hayashi T."/>
            <person name="Toyoda A."/>
            <person name="Oliveira C."/>
            <person name="Osipova E."/>
            <person name="Leigh N.D."/>
            <person name="Simon A."/>
            <person name="Yun M.H."/>
        </authorList>
    </citation>
    <scope>NUCLEOTIDE SEQUENCE</scope>
    <source>
        <strain evidence="1">20211129_DDA</strain>
        <tissue evidence="1">Liver</tissue>
    </source>
</reference>
<sequence>MVAWRRSSGSRYPRARRKSAYAASIGWEGRLKGRWEQREGCRRAIAAGKAAGTLLCRFWRGPRRPHSDRCRG</sequence>
<protein>
    <submittedName>
        <fullName evidence="1">Uncharacterized protein</fullName>
    </submittedName>
</protein>
<gene>
    <name evidence="1" type="ORF">NDU88_002944</name>
</gene>
<proteinExistence type="predicted"/>